<evidence type="ECO:0000259" key="5">
    <source>
        <dbReference type="PROSITE" id="PS51071"/>
    </source>
</evidence>
<dbReference type="PANTHER" id="PTHR30514:SF18">
    <property type="entry name" value="RPIR-FAMILY TRANSCRIPTIONAL REGULATOR"/>
    <property type="match status" value="1"/>
</dbReference>
<sequence length="322" mass="35238">MAIRDVLMRGDLALTPSEEKIVRLLLTDYPTSGLGTASSLARRAGVSDPTVVRLVVKLGYDGFPDFQAKLLAEVEARLHSPLLMMEAKRPTDAEDSAILAYLGSVGAALEKSISLTPLQSYERAARLLMETKGEVVMLGGRFSRHIASMFAGYMLQFRPEVRDLGTLSAQAFDTLADLGRRDVLVVFDYRRYQFDVIDYTRQAAARDVRIVLFTDQWLSPIADLAEVTIVSPLEVASPYDTLAPAIAQMEALVAHIVSTLSDGARERIERLEEVRHANAVTLDSAGPEETGARRMPGPKSAQSKSVQSKSVQSKSAKQDQKA</sequence>
<dbReference type="Pfam" id="PF01418">
    <property type="entry name" value="HTH_6"/>
    <property type="match status" value="1"/>
</dbReference>
<keyword evidence="3" id="KW-0804">Transcription</keyword>
<name>A0ABV2GVD7_9HYPH</name>
<keyword evidence="1" id="KW-0805">Transcription regulation</keyword>
<dbReference type="Proteomes" id="UP001549204">
    <property type="component" value="Unassembled WGS sequence"/>
</dbReference>
<organism evidence="6 7">
    <name type="scientific">Mesorhizobium robiniae</name>
    <dbReference type="NCBI Taxonomy" id="559315"/>
    <lineage>
        <taxon>Bacteria</taxon>
        <taxon>Pseudomonadati</taxon>
        <taxon>Pseudomonadota</taxon>
        <taxon>Alphaproteobacteria</taxon>
        <taxon>Hyphomicrobiales</taxon>
        <taxon>Phyllobacteriaceae</taxon>
        <taxon>Mesorhizobium</taxon>
    </lineage>
</organism>
<evidence type="ECO:0000256" key="2">
    <source>
        <dbReference type="ARBA" id="ARBA00023125"/>
    </source>
</evidence>
<protein>
    <submittedName>
        <fullName evidence="6">DNA-binding MurR/RpiR family transcriptional regulator</fullName>
    </submittedName>
</protein>
<dbReference type="InterPro" id="IPR009057">
    <property type="entry name" value="Homeodomain-like_sf"/>
</dbReference>
<comment type="caution">
    <text evidence="6">The sequence shown here is derived from an EMBL/GenBank/DDBJ whole genome shotgun (WGS) entry which is preliminary data.</text>
</comment>
<evidence type="ECO:0000256" key="3">
    <source>
        <dbReference type="ARBA" id="ARBA00023163"/>
    </source>
</evidence>
<dbReference type="InterPro" id="IPR001347">
    <property type="entry name" value="SIS_dom"/>
</dbReference>
<dbReference type="PROSITE" id="PS51071">
    <property type="entry name" value="HTH_RPIR"/>
    <property type="match status" value="1"/>
</dbReference>
<dbReference type="Gene3D" id="3.40.50.10490">
    <property type="entry name" value="Glucose-6-phosphate isomerase like protein, domain 1"/>
    <property type="match status" value="1"/>
</dbReference>
<dbReference type="PANTHER" id="PTHR30514">
    <property type="entry name" value="GLUCOKINASE"/>
    <property type="match status" value="1"/>
</dbReference>
<dbReference type="Pfam" id="PF01380">
    <property type="entry name" value="SIS"/>
    <property type="match status" value="1"/>
</dbReference>
<dbReference type="RefSeq" id="WP_354493817.1">
    <property type="nucleotide sequence ID" value="NZ_JBEPMC010000011.1"/>
</dbReference>
<dbReference type="CDD" id="cd05013">
    <property type="entry name" value="SIS_RpiR"/>
    <property type="match status" value="1"/>
</dbReference>
<feature type="region of interest" description="Disordered" evidence="4">
    <location>
        <begin position="279"/>
        <end position="322"/>
    </location>
</feature>
<reference evidence="6 7" key="1">
    <citation type="submission" date="2024-06" db="EMBL/GenBank/DDBJ databases">
        <title>Genomic Encyclopedia of Type Strains, Phase IV (KMG-IV): sequencing the most valuable type-strain genomes for metagenomic binning, comparative biology and taxonomic classification.</title>
        <authorList>
            <person name="Goeker M."/>
        </authorList>
    </citation>
    <scope>NUCLEOTIDE SEQUENCE [LARGE SCALE GENOMIC DNA]</scope>
    <source>
        <strain evidence="6 7">DSM 100022</strain>
    </source>
</reference>
<dbReference type="EMBL" id="JBEPMC010000011">
    <property type="protein sequence ID" value="MET3582259.1"/>
    <property type="molecule type" value="Genomic_DNA"/>
</dbReference>
<dbReference type="SUPFAM" id="SSF46689">
    <property type="entry name" value="Homeodomain-like"/>
    <property type="match status" value="1"/>
</dbReference>
<keyword evidence="7" id="KW-1185">Reference proteome</keyword>
<evidence type="ECO:0000256" key="1">
    <source>
        <dbReference type="ARBA" id="ARBA00023015"/>
    </source>
</evidence>
<evidence type="ECO:0000313" key="7">
    <source>
        <dbReference type="Proteomes" id="UP001549204"/>
    </source>
</evidence>
<evidence type="ECO:0000256" key="4">
    <source>
        <dbReference type="SAM" id="MobiDB-lite"/>
    </source>
</evidence>
<dbReference type="InterPro" id="IPR036388">
    <property type="entry name" value="WH-like_DNA-bd_sf"/>
</dbReference>
<dbReference type="Gene3D" id="1.10.10.10">
    <property type="entry name" value="Winged helix-like DNA-binding domain superfamily/Winged helix DNA-binding domain"/>
    <property type="match status" value="1"/>
</dbReference>
<dbReference type="GO" id="GO:0003677">
    <property type="term" value="F:DNA binding"/>
    <property type="evidence" value="ECO:0007669"/>
    <property type="project" value="UniProtKB-KW"/>
</dbReference>
<feature type="domain" description="HTH rpiR-type" evidence="5">
    <location>
        <begin position="1"/>
        <end position="77"/>
    </location>
</feature>
<dbReference type="InterPro" id="IPR046348">
    <property type="entry name" value="SIS_dom_sf"/>
</dbReference>
<proteinExistence type="predicted"/>
<evidence type="ECO:0000313" key="6">
    <source>
        <dbReference type="EMBL" id="MET3582259.1"/>
    </source>
</evidence>
<dbReference type="InterPro" id="IPR000281">
    <property type="entry name" value="HTH_RpiR"/>
</dbReference>
<dbReference type="SUPFAM" id="SSF53697">
    <property type="entry name" value="SIS domain"/>
    <property type="match status" value="1"/>
</dbReference>
<keyword evidence="2 6" id="KW-0238">DNA-binding</keyword>
<dbReference type="InterPro" id="IPR047640">
    <property type="entry name" value="RpiR-like"/>
</dbReference>
<accession>A0ABV2GVD7</accession>
<feature type="compositionally biased region" description="Low complexity" evidence="4">
    <location>
        <begin position="299"/>
        <end position="315"/>
    </location>
</feature>
<gene>
    <name evidence="6" type="ORF">ABID19_005318</name>
</gene>
<dbReference type="InterPro" id="IPR035472">
    <property type="entry name" value="RpiR-like_SIS"/>
</dbReference>